<sequence>MLEHYNKPLRLGVSDLGGPILTAVQLSQCLFTSAGQSCNHIDTGPTIQALSAILRHLLVDPRSQSMSIAAKRQYRQTRRKRSIKVIKALGLSQTEEDWTRVGRPPFLMYEFLLQNEEHPFPGMHLYKSRFCLNGKAKEELERGTLDLDFFLEPQAAQLTFSKNNTASQDAELLVKVIDNYKSHGEFELADMATLTEEMLCQVLDTGTQSRDGDVLIALENTIKAGRRLVAYLSFVPESYEGFTGKSRNVYVNKITRRLTKLYNDQDIPPPRSVTDPAYCMFRIISALEGSEKASFPGLQKKDGLFMLDLSPVSYPPLSGPEATGTTGAMGVAFDPETHIGSSQDVSTADTSSDEEDVTSEAFHEQDIVMDQGSGVCQPNECPEIPTPDDPDNVCQPLGDTDGANPFTGPVVSTSQAAVVPMSEAEISADLIELLEWAQRPENQQLFTLEPGPFPPGCMTGAQQSLTSATHALPPSAVDNSSKAMFNPFPAHVSPIPDNNAFGDSIHSLGDSASFHPQSEAVGNHVPREHVPMNLEYVQDMCTGFNGGSGAFYPQPMPTGFEEYTGLQNQVFEGHPTQSPYVQYPAQIPSKQPGYWQGFGPYYRQPPDNTILRPQSGQLGSFSSSVGYQEQSYLKAGEATYVQPSQHGSFQGVAQAPFLPAQIYQEGDLTTGASGSMLTEMTQSQHGYTAMYPNHHNAFSSDGYGGSMGDPPHFNTQTYNYDGTYGAW</sequence>
<keyword evidence="3" id="KW-1185">Reference proteome</keyword>
<dbReference type="EMBL" id="SDIL01000228">
    <property type="protein sequence ID" value="RXK34676.1"/>
    <property type="molecule type" value="Genomic_DNA"/>
</dbReference>
<evidence type="ECO:0000313" key="3">
    <source>
        <dbReference type="Proteomes" id="UP000289152"/>
    </source>
</evidence>
<accession>A0A4Q1BAL8</accession>
<proteinExistence type="predicted"/>
<gene>
    <name evidence="2" type="ORF">M231_08070</name>
</gene>
<dbReference type="InParanoid" id="A0A4Q1BAL8"/>
<dbReference type="AlphaFoldDB" id="A0A4Q1BAL8"/>
<feature type="compositionally biased region" description="Polar residues" evidence="1">
    <location>
        <begin position="339"/>
        <end position="350"/>
    </location>
</feature>
<evidence type="ECO:0000313" key="2">
    <source>
        <dbReference type="EMBL" id="RXK34676.1"/>
    </source>
</evidence>
<organism evidence="2 3">
    <name type="scientific">Tremella mesenterica</name>
    <name type="common">Jelly fungus</name>
    <dbReference type="NCBI Taxonomy" id="5217"/>
    <lineage>
        <taxon>Eukaryota</taxon>
        <taxon>Fungi</taxon>
        <taxon>Dikarya</taxon>
        <taxon>Basidiomycota</taxon>
        <taxon>Agaricomycotina</taxon>
        <taxon>Tremellomycetes</taxon>
        <taxon>Tremellales</taxon>
        <taxon>Tremellaceae</taxon>
        <taxon>Tremella</taxon>
    </lineage>
</organism>
<reference evidence="2 3" key="1">
    <citation type="submission" date="2016-06" db="EMBL/GenBank/DDBJ databases">
        <title>Evolution of pathogenesis and genome organization in the Tremellales.</title>
        <authorList>
            <person name="Cuomo C."/>
            <person name="Litvintseva A."/>
            <person name="Heitman J."/>
            <person name="Chen Y."/>
            <person name="Sun S."/>
            <person name="Springer D."/>
            <person name="Dromer F."/>
            <person name="Young S."/>
            <person name="Zeng Q."/>
            <person name="Chapman S."/>
            <person name="Gujja S."/>
            <person name="Saif S."/>
            <person name="Birren B."/>
        </authorList>
    </citation>
    <scope>NUCLEOTIDE SEQUENCE [LARGE SCALE GENOMIC DNA]</scope>
    <source>
        <strain evidence="2 3">ATCC 28783</strain>
    </source>
</reference>
<dbReference type="Proteomes" id="UP000289152">
    <property type="component" value="Unassembled WGS sequence"/>
</dbReference>
<protein>
    <submittedName>
        <fullName evidence="2">Uncharacterized protein</fullName>
    </submittedName>
</protein>
<feature type="region of interest" description="Disordered" evidence="1">
    <location>
        <begin position="335"/>
        <end position="355"/>
    </location>
</feature>
<comment type="caution">
    <text evidence="2">The sequence shown here is derived from an EMBL/GenBank/DDBJ whole genome shotgun (WGS) entry which is preliminary data.</text>
</comment>
<evidence type="ECO:0000256" key="1">
    <source>
        <dbReference type="SAM" id="MobiDB-lite"/>
    </source>
</evidence>
<name>A0A4Q1BAL8_TREME</name>